<dbReference type="InterPro" id="IPR016181">
    <property type="entry name" value="Acyl_CoA_acyltransferase"/>
</dbReference>
<dbReference type="HOGENOM" id="CLU_069195_0_0_1"/>
<dbReference type="PANTHER" id="PTHR42791:SF1">
    <property type="entry name" value="N-ACETYLTRANSFERASE DOMAIN-CONTAINING PROTEIN"/>
    <property type="match status" value="1"/>
</dbReference>
<sequence length="216" mass="24321">MAHTAAITGPFVRVTRQEELVNFAQVLAGAFSNDRLSRYLYLGRESRPDHPKNSQHDERVRYWLPAVQSRFEKDSLLLQSFDWAAVALWIPPGIEKPNPSATATEGAFEYKTKVDQCKKKHLGNSLHWNLNLVGRMPDRTDKGAIRALISPILEKARQDGLPAWLEATNEHARAVYTHLGFKEVDRFRIGEGVINSEGWAQENGEGVLIYAMIAGL</sequence>
<evidence type="ECO:0000313" key="2">
    <source>
        <dbReference type="Proteomes" id="UP000053342"/>
    </source>
</evidence>
<gene>
    <name evidence="1" type="ORF">PV06_07624</name>
</gene>
<dbReference type="RefSeq" id="XP_016260638.1">
    <property type="nucleotide sequence ID" value="XM_016408884.1"/>
</dbReference>
<reference evidence="1 2" key="1">
    <citation type="submission" date="2015-01" db="EMBL/GenBank/DDBJ databases">
        <title>The Genome Sequence of Exophiala oligosperma CBS72588.</title>
        <authorList>
            <consortium name="The Broad Institute Genomics Platform"/>
            <person name="Cuomo C."/>
            <person name="de Hoog S."/>
            <person name="Gorbushina A."/>
            <person name="Stielow B."/>
            <person name="Teixiera M."/>
            <person name="Abouelleil A."/>
            <person name="Chapman S.B."/>
            <person name="Priest M."/>
            <person name="Young S.K."/>
            <person name="Wortman J."/>
            <person name="Nusbaum C."/>
            <person name="Birren B."/>
        </authorList>
    </citation>
    <scope>NUCLEOTIDE SEQUENCE [LARGE SCALE GENOMIC DNA]</scope>
    <source>
        <strain evidence="1 2">CBS 72588</strain>
    </source>
</reference>
<keyword evidence="2" id="KW-1185">Reference proteome</keyword>
<protein>
    <recommendedName>
        <fullName evidence="3">N-acetyltransferase domain-containing protein</fullName>
    </recommendedName>
</protein>
<proteinExistence type="predicted"/>
<evidence type="ECO:0008006" key="3">
    <source>
        <dbReference type="Google" id="ProtNLM"/>
    </source>
</evidence>
<dbReference type="GeneID" id="27359698"/>
<dbReference type="Gene3D" id="3.40.630.30">
    <property type="match status" value="1"/>
</dbReference>
<dbReference type="PANTHER" id="PTHR42791">
    <property type="entry name" value="GNAT FAMILY ACETYLTRANSFERASE"/>
    <property type="match status" value="1"/>
</dbReference>
<dbReference type="OrthoDB" id="410198at2759"/>
<dbReference type="InterPro" id="IPR052523">
    <property type="entry name" value="Trichothecene_AcTrans"/>
</dbReference>
<dbReference type="Proteomes" id="UP000053342">
    <property type="component" value="Unassembled WGS sequence"/>
</dbReference>
<dbReference type="STRING" id="215243.A0A0D2BSJ8"/>
<organism evidence="1 2">
    <name type="scientific">Exophiala oligosperma</name>
    <dbReference type="NCBI Taxonomy" id="215243"/>
    <lineage>
        <taxon>Eukaryota</taxon>
        <taxon>Fungi</taxon>
        <taxon>Dikarya</taxon>
        <taxon>Ascomycota</taxon>
        <taxon>Pezizomycotina</taxon>
        <taxon>Eurotiomycetes</taxon>
        <taxon>Chaetothyriomycetidae</taxon>
        <taxon>Chaetothyriales</taxon>
        <taxon>Herpotrichiellaceae</taxon>
        <taxon>Exophiala</taxon>
    </lineage>
</organism>
<dbReference type="VEuPathDB" id="FungiDB:PV06_07624"/>
<accession>A0A0D2BSJ8</accession>
<name>A0A0D2BSJ8_9EURO</name>
<dbReference type="SUPFAM" id="SSF55729">
    <property type="entry name" value="Acyl-CoA N-acyltransferases (Nat)"/>
    <property type="match status" value="1"/>
</dbReference>
<evidence type="ECO:0000313" key="1">
    <source>
        <dbReference type="EMBL" id="KIW40422.1"/>
    </source>
</evidence>
<dbReference type="AlphaFoldDB" id="A0A0D2BSJ8"/>
<dbReference type="EMBL" id="KN847338">
    <property type="protein sequence ID" value="KIW40422.1"/>
    <property type="molecule type" value="Genomic_DNA"/>
</dbReference>